<proteinExistence type="predicted"/>
<evidence type="ECO:0000256" key="2">
    <source>
        <dbReference type="SAM" id="Phobius"/>
    </source>
</evidence>
<feature type="compositionally biased region" description="Basic residues" evidence="1">
    <location>
        <begin position="106"/>
        <end position="120"/>
    </location>
</feature>
<keyword evidence="2" id="KW-0812">Transmembrane</keyword>
<name>A0A182MSV1_9DIPT</name>
<keyword evidence="4" id="KW-1185">Reference proteome</keyword>
<keyword evidence="2" id="KW-1133">Transmembrane helix</keyword>
<evidence type="ECO:0000256" key="1">
    <source>
        <dbReference type="SAM" id="MobiDB-lite"/>
    </source>
</evidence>
<dbReference type="EnsemblMetazoa" id="ACUA025454-RA">
    <property type="protein sequence ID" value="ACUA025454-PA"/>
    <property type="gene ID" value="ACUA025454"/>
</dbReference>
<evidence type="ECO:0000313" key="4">
    <source>
        <dbReference type="Proteomes" id="UP000075883"/>
    </source>
</evidence>
<feature type="transmembrane region" description="Helical" evidence="2">
    <location>
        <begin position="25"/>
        <end position="48"/>
    </location>
</feature>
<reference evidence="3" key="2">
    <citation type="submission" date="2020-05" db="UniProtKB">
        <authorList>
            <consortium name="EnsemblMetazoa"/>
        </authorList>
    </citation>
    <scope>IDENTIFICATION</scope>
    <source>
        <strain evidence="3">A-37</strain>
    </source>
</reference>
<dbReference type="EMBL" id="AXCM01001077">
    <property type="status" value="NOT_ANNOTATED_CDS"/>
    <property type="molecule type" value="Genomic_DNA"/>
</dbReference>
<accession>A0A182MSV1</accession>
<reference evidence="4" key="1">
    <citation type="submission" date="2013-09" db="EMBL/GenBank/DDBJ databases">
        <title>The Genome Sequence of Anopheles culicifacies species A.</title>
        <authorList>
            <consortium name="The Broad Institute Genomics Platform"/>
            <person name="Neafsey D.E."/>
            <person name="Besansky N."/>
            <person name="Howell P."/>
            <person name="Walton C."/>
            <person name="Young S.K."/>
            <person name="Zeng Q."/>
            <person name="Gargeya S."/>
            <person name="Fitzgerald M."/>
            <person name="Haas B."/>
            <person name="Abouelleil A."/>
            <person name="Allen A.W."/>
            <person name="Alvarado L."/>
            <person name="Arachchi H.M."/>
            <person name="Berlin A.M."/>
            <person name="Chapman S.B."/>
            <person name="Gainer-Dewar J."/>
            <person name="Goldberg J."/>
            <person name="Griggs A."/>
            <person name="Gujja S."/>
            <person name="Hansen M."/>
            <person name="Howarth C."/>
            <person name="Imamovic A."/>
            <person name="Ireland A."/>
            <person name="Larimer J."/>
            <person name="McCowan C."/>
            <person name="Murphy C."/>
            <person name="Pearson M."/>
            <person name="Poon T.W."/>
            <person name="Priest M."/>
            <person name="Roberts A."/>
            <person name="Saif S."/>
            <person name="Shea T."/>
            <person name="Sisk P."/>
            <person name="Sykes S."/>
            <person name="Wortman J."/>
            <person name="Nusbaum C."/>
            <person name="Birren B."/>
        </authorList>
    </citation>
    <scope>NUCLEOTIDE SEQUENCE [LARGE SCALE GENOMIC DNA]</scope>
    <source>
        <strain evidence="4">A-37</strain>
    </source>
</reference>
<sequence length="212" mass="24305">MMDERTRTSSHHHQQYETYQQRRRCWLVLGRTVLTISVLGLLTIGLYVGSNKIHAVSGETVVEAEDIAPYVAIRERREVSAKADKNGLESPRQRETAVVHPPKQQQQKRRPRKRPTKLPKKTNPVYKTHGNESTDYIFIDPGVQQQQQPGPYHNLSANGEIYQLGENVLQHHPNGGTTIESVLHVTRYKCFKHPHMHIRGQRSGLRLRGVTN</sequence>
<protein>
    <submittedName>
        <fullName evidence="3">Uncharacterized protein</fullName>
    </submittedName>
</protein>
<feature type="compositionally biased region" description="Basic and acidic residues" evidence="1">
    <location>
        <begin position="79"/>
        <end position="97"/>
    </location>
</feature>
<evidence type="ECO:0000313" key="3">
    <source>
        <dbReference type="EnsemblMetazoa" id="ACUA025454-PA"/>
    </source>
</evidence>
<feature type="region of interest" description="Disordered" evidence="1">
    <location>
        <begin position="79"/>
        <end position="131"/>
    </location>
</feature>
<dbReference type="AlphaFoldDB" id="A0A182MSV1"/>
<dbReference type="VEuPathDB" id="VectorBase:ACUA025454"/>
<keyword evidence="2" id="KW-0472">Membrane</keyword>
<organism evidence="3 4">
    <name type="scientific">Anopheles culicifacies</name>
    <dbReference type="NCBI Taxonomy" id="139723"/>
    <lineage>
        <taxon>Eukaryota</taxon>
        <taxon>Metazoa</taxon>
        <taxon>Ecdysozoa</taxon>
        <taxon>Arthropoda</taxon>
        <taxon>Hexapoda</taxon>
        <taxon>Insecta</taxon>
        <taxon>Pterygota</taxon>
        <taxon>Neoptera</taxon>
        <taxon>Endopterygota</taxon>
        <taxon>Diptera</taxon>
        <taxon>Nematocera</taxon>
        <taxon>Culicoidea</taxon>
        <taxon>Culicidae</taxon>
        <taxon>Anophelinae</taxon>
        <taxon>Anopheles</taxon>
        <taxon>culicifacies species complex</taxon>
    </lineage>
</organism>
<dbReference type="Proteomes" id="UP000075883">
    <property type="component" value="Unassembled WGS sequence"/>
</dbReference>